<feature type="transmembrane region" description="Helical" evidence="1">
    <location>
        <begin position="72"/>
        <end position="94"/>
    </location>
</feature>
<organism evidence="2">
    <name type="scientific">Fervidobacterium thailandense</name>
    <dbReference type="NCBI Taxonomy" id="1008305"/>
    <lineage>
        <taxon>Bacteria</taxon>
        <taxon>Thermotogati</taxon>
        <taxon>Thermotogota</taxon>
        <taxon>Thermotogae</taxon>
        <taxon>Thermotogales</taxon>
        <taxon>Fervidobacteriaceae</taxon>
        <taxon>Fervidobacterium</taxon>
    </lineage>
</organism>
<evidence type="ECO:0000256" key="1">
    <source>
        <dbReference type="SAM" id="Phobius"/>
    </source>
</evidence>
<sequence length="345" mass="39218">MGTESRKQQLNVLVLEGFILVLVVMMHTSAPKFVVVPLSYGIPTLFFIRGYQWKERKPWEVIRSRIQLIATYYTAGLIGTTLFVIFSPAKFLSHKRLSYFLNLFVASVSKGDEIAVIVAPIWFLATLFSADVLYAVIKNRLKNGILFSSILLLSILIRPFVTNPLFFRLGSAFLGLPFVELGYRFRKRGLKPNVFWLLGTFVVLLLVSFCNGEVSWYTHDFGNVALAYVGEVAMIIVGVYLGQLLTKSRLKSWLEKIALNALFILPYHGVIGVLLAFLYLPFLESLDMVQVFVSKYWFLHFALTMAVIVLIIDHLPSMVKRVLVGDLRLIRKLLKTGRIIDREDG</sequence>
<feature type="transmembrane region" description="Helical" evidence="1">
    <location>
        <begin position="34"/>
        <end position="51"/>
    </location>
</feature>
<protein>
    <recommendedName>
        <fullName evidence="3">Acyltransferase 3 domain-containing protein</fullName>
    </recommendedName>
</protein>
<keyword evidence="1" id="KW-1133">Transmembrane helix</keyword>
<evidence type="ECO:0008006" key="3">
    <source>
        <dbReference type="Google" id="ProtNLM"/>
    </source>
</evidence>
<name>A0A7C4VU68_9BACT</name>
<feature type="transmembrane region" description="Helical" evidence="1">
    <location>
        <begin position="144"/>
        <end position="160"/>
    </location>
</feature>
<feature type="transmembrane region" description="Helical" evidence="1">
    <location>
        <begin position="257"/>
        <end position="282"/>
    </location>
</feature>
<dbReference type="EMBL" id="DSZY01000028">
    <property type="protein sequence ID" value="HGU40687.1"/>
    <property type="molecule type" value="Genomic_DNA"/>
</dbReference>
<accession>A0A7C4VU68</accession>
<dbReference type="AlphaFoldDB" id="A0A7C4VU68"/>
<keyword evidence="1" id="KW-0472">Membrane</keyword>
<proteinExistence type="predicted"/>
<feature type="transmembrane region" description="Helical" evidence="1">
    <location>
        <begin position="114"/>
        <end position="137"/>
    </location>
</feature>
<keyword evidence="1" id="KW-0812">Transmembrane</keyword>
<feature type="transmembrane region" description="Helical" evidence="1">
    <location>
        <begin position="224"/>
        <end position="245"/>
    </location>
</feature>
<feature type="transmembrane region" description="Helical" evidence="1">
    <location>
        <begin position="294"/>
        <end position="312"/>
    </location>
</feature>
<comment type="caution">
    <text evidence="2">The sequence shown here is derived from an EMBL/GenBank/DDBJ whole genome shotgun (WGS) entry which is preliminary data.</text>
</comment>
<feature type="transmembrane region" description="Helical" evidence="1">
    <location>
        <begin position="166"/>
        <end position="183"/>
    </location>
</feature>
<feature type="transmembrane region" description="Helical" evidence="1">
    <location>
        <begin position="195"/>
        <end position="218"/>
    </location>
</feature>
<evidence type="ECO:0000313" key="2">
    <source>
        <dbReference type="EMBL" id="HGU40687.1"/>
    </source>
</evidence>
<feature type="transmembrane region" description="Helical" evidence="1">
    <location>
        <begin position="12"/>
        <end position="28"/>
    </location>
</feature>
<reference evidence="2" key="1">
    <citation type="journal article" date="2020" name="mSystems">
        <title>Genome- and Community-Level Interaction Insights into Carbon Utilization and Element Cycling Functions of Hydrothermarchaeota in Hydrothermal Sediment.</title>
        <authorList>
            <person name="Zhou Z."/>
            <person name="Liu Y."/>
            <person name="Xu W."/>
            <person name="Pan J."/>
            <person name="Luo Z.H."/>
            <person name="Li M."/>
        </authorList>
    </citation>
    <scope>NUCLEOTIDE SEQUENCE [LARGE SCALE GENOMIC DNA]</scope>
    <source>
        <strain evidence="2">SpSt-609</strain>
    </source>
</reference>
<gene>
    <name evidence="2" type="ORF">ENT77_05765</name>
</gene>